<dbReference type="RefSeq" id="WP_309488293.1">
    <property type="nucleotide sequence ID" value="NZ_JAENIG010000001.1"/>
</dbReference>
<accession>A0AAE2S8X2</accession>
<protein>
    <recommendedName>
        <fullName evidence="3">Helix-turn-helix domain-containing protein</fullName>
    </recommendedName>
</protein>
<proteinExistence type="predicted"/>
<gene>
    <name evidence="1" type="ORF">JIN83_01890</name>
</gene>
<organism evidence="1 2">
    <name type="scientific">Oceaniferula flava</name>
    <dbReference type="NCBI Taxonomy" id="2800421"/>
    <lineage>
        <taxon>Bacteria</taxon>
        <taxon>Pseudomonadati</taxon>
        <taxon>Verrucomicrobiota</taxon>
        <taxon>Verrucomicrobiia</taxon>
        <taxon>Verrucomicrobiales</taxon>
        <taxon>Verrucomicrobiaceae</taxon>
        <taxon>Oceaniferula</taxon>
    </lineage>
</organism>
<comment type="caution">
    <text evidence="1">The sequence shown here is derived from an EMBL/GenBank/DDBJ whole genome shotgun (WGS) entry which is preliminary data.</text>
</comment>
<sequence length="75" mass="8018">MKTVTNTKQVEAGEPILVPAKVIARDISCSSRYVHMLYEQGAIPGVRFGKACIRFNRAAVLAALGVESEAGKEAV</sequence>
<evidence type="ECO:0000313" key="1">
    <source>
        <dbReference type="EMBL" id="MBK1853698.1"/>
    </source>
</evidence>
<evidence type="ECO:0008006" key="3">
    <source>
        <dbReference type="Google" id="ProtNLM"/>
    </source>
</evidence>
<reference evidence="1" key="1">
    <citation type="submission" date="2021-01" db="EMBL/GenBank/DDBJ databases">
        <title>Modified the classification status of verrucomicrobia.</title>
        <authorList>
            <person name="Feng X."/>
        </authorList>
    </citation>
    <scope>NUCLEOTIDE SEQUENCE</scope>
    <source>
        <strain evidence="1">5K15</strain>
    </source>
</reference>
<dbReference type="Proteomes" id="UP000634206">
    <property type="component" value="Unassembled WGS sequence"/>
</dbReference>
<evidence type="ECO:0000313" key="2">
    <source>
        <dbReference type="Proteomes" id="UP000634206"/>
    </source>
</evidence>
<dbReference type="EMBL" id="JAENIG010000001">
    <property type="protein sequence ID" value="MBK1853698.1"/>
    <property type="molecule type" value="Genomic_DNA"/>
</dbReference>
<keyword evidence="2" id="KW-1185">Reference proteome</keyword>
<name>A0AAE2S8X2_9BACT</name>
<dbReference type="AlphaFoldDB" id="A0AAE2S8X2"/>